<name>F3QKP6_9BURK</name>
<dbReference type="EMBL" id="AFBP01000041">
    <property type="protein sequence ID" value="EGG54301.1"/>
    <property type="molecule type" value="Genomic_DNA"/>
</dbReference>
<dbReference type="InterPro" id="IPR027417">
    <property type="entry name" value="P-loop_NTPase"/>
</dbReference>
<proteinExistence type="predicted"/>
<reference evidence="1 2" key="1">
    <citation type="submission" date="2011-02" db="EMBL/GenBank/DDBJ databases">
        <authorList>
            <person name="Weinstock G."/>
            <person name="Sodergren E."/>
            <person name="Clifton S."/>
            <person name="Fulton L."/>
            <person name="Fulton B."/>
            <person name="Courtney L."/>
            <person name="Fronick C."/>
            <person name="Harrison M."/>
            <person name="Strong C."/>
            <person name="Farmer C."/>
            <person name="Delahaunty K."/>
            <person name="Markovic C."/>
            <person name="Hall O."/>
            <person name="Minx P."/>
            <person name="Tomlinson C."/>
            <person name="Mitreva M."/>
            <person name="Hou S."/>
            <person name="Chen J."/>
            <person name="Wollam A."/>
            <person name="Pepin K.H."/>
            <person name="Johnson M."/>
            <person name="Bhonagiri V."/>
            <person name="Zhang X."/>
            <person name="Suruliraj S."/>
            <person name="Warren W."/>
            <person name="Chinwalla A."/>
            <person name="Mardis E.R."/>
            <person name="Wilson R.K."/>
        </authorList>
    </citation>
    <scope>NUCLEOTIDE SEQUENCE [LARGE SCALE GENOMIC DNA]</scope>
    <source>
        <strain evidence="1 2">YIT 11859</strain>
    </source>
</reference>
<evidence type="ECO:0000313" key="2">
    <source>
        <dbReference type="Proteomes" id="UP000005156"/>
    </source>
</evidence>
<gene>
    <name evidence="1" type="ORF">HMPREF9439_01507</name>
</gene>
<dbReference type="Gene3D" id="3.40.50.300">
    <property type="entry name" value="P-loop containing nucleotide triphosphate hydrolases"/>
    <property type="match status" value="1"/>
</dbReference>
<sequence>GPKTTIKLGKKSEALKKINEADLLTIDGFGLGTLTAQEQSLVFEITKSRADNLSTIIVS</sequence>
<comment type="caution">
    <text evidence="1">The sequence shown here is derived from an EMBL/GenBank/DDBJ whole genome shotgun (WGS) entry which is preliminary data.</text>
</comment>
<keyword evidence="2" id="KW-1185">Reference proteome</keyword>
<dbReference type="GeneID" id="43348913"/>
<dbReference type="Proteomes" id="UP000005156">
    <property type="component" value="Unassembled WGS sequence"/>
</dbReference>
<feature type="non-terminal residue" evidence="1">
    <location>
        <position position="1"/>
    </location>
</feature>
<accession>F3QKP6</accession>
<dbReference type="AlphaFoldDB" id="F3QKP6"/>
<evidence type="ECO:0000313" key="1">
    <source>
        <dbReference type="EMBL" id="EGG54301.1"/>
    </source>
</evidence>
<dbReference type="HOGENOM" id="CLU_2947265_0_0_4"/>
<protein>
    <submittedName>
        <fullName evidence="1">Conserved domain protein</fullName>
    </submittedName>
</protein>
<organism evidence="1 2">
    <name type="scientific">Parasutterella excrementihominis YIT 11859</name>
    <dbReference type="NCBI Taxonomy" id="762966"/>
    <lineage>
        <taxon>Bacteria</taxon>
        <taxon>Pseudomonadati</taxon>
        <taxon>Pseudomonadota</taxon>
        <taxon>Betaproteobacteria</taxon>
        <taxon>Burkholderiales</taxon>
        <taxon>Sutterellaceae</taxon>
        <taxon>Parasutterella</taxon>
    </lineage>
</organism>
<dbReference type="RefSeq" id="WP_008864311.1">
    <property type="nucleotide sequence ID" value="NZ_GL883713.1"/>
</dbReference>